<dbReference type="InterPro" id="IPR036761">
    <property type="entry name" value="TTHA0802/YceI-like_sf"/>
</dbReference>
<protein>
    <submittedName>
        <fullName evidence="3">YceI-like domain-containing protein</fullName>
    </submittedName>
</protein>
<dbReference type="SUPFAM" id="SSF101874">
    <property type="entry name" value="YceI-like"/>
    <property type="match status" value="1"/>
</dbReference>
<proteinExistence type="predicted"/>
<reference evidence="4" key="1">
    <citation type="submission" date="2016-10" db="EMBL/GenBank/DDBJ databases">
        <authorList>
            <person name="Varghese N."/>
            <person name="Submissions S."/>
        </authorList>
    </citation>
    <scope>NUCLEOTIDE SEQUENCE [LARGE SCALE GENOMIC DNA]</scope>
    <source>
        <strain evidence="4">DSM 15363</strain>
    </source>
</reference>
<evidence type="ECO:0000256" key="1">
    <source>
        <dbReference type="SAM" id="SignalP"/>
    </source>
</evidence>
<dbReference type="Pfam" id="PF04264">
    <property type="entry name" value="YceI"/>
    <property type="match status" value="1"/>
</dbReference>
<evidence type="ECO:0000259" key="2">
    <source>
        <dbReference type="Pfam" id="PF04264"/>
    </source>
</evidence>
<evidence type="ECO:0000313" key="4">
    <source>
        <dbReference type="Proteomes" id="UP000199492"/>
    </source>
</evidence>
<dbReference type="Proteomes" id="UP000199492">
    <property type="component" value="Unassembled WGS sequence"/>
</dbReference>
<keyword evidence="4" id="KW-1185">Reference proteome</keyword>
<keyword evidence="1" id="KW-0732">Signal</keyword>
<dbReference type="AlphaFoldDB" id="A0A1G8ASF9"/>
<evidence type="ECO:0000313" key="3">
    <source>
        <dbReference type="EMBL" id="SDH24002.1"/>
    </source>
</evidence>
<accession>A0A1G8ASF9</accession>
<feature type="chain" id="PRO_5011643793" evidence="1">
    <location>
        <begin position="22"/>
        <end position="209"/>
    </location>
</feature>
<feature type="signal peptide" evidence="1">
    <location>
        <begin position="1"/>
        <end position="21"/>
    </location>
</feature>
<dbReference type="PROSITE" id="PS51257">
    <property type="entry name" value="PROKAR_LIPOPROTEIN"/>
    <property type="match status" value="1"/>
</dbReference>
<sequence>MKSTKFLSVLLVISLVLSSCKQEKKDGATLPEETVENTIKYVVKSEATNVKWVAYKTTEKVPVGGEFATLNFEDKGGATPEEALNNLEFSIPVSSLFTKDETRDEKLKTSFFGAMLNPELLKGKIKYADNTYSADITMNGVTANLPLEVSITDDRRVSMKGTMNLKDWDALGALESLNKVCFDLHKGADGVSKTWEDVAIEVNTFLREK</sequence>
<name>A0A1G8ASF9_9FLAO</name>
<dbReference type="Gene3D" id="2.40.128.110">
    <property type="entry name" value="Lipid/polyisoprenoid-binding, YceI-like"/>
    <property type="match status" value="1"/>
</dbReference>
<organism evidence="3 4">
    <name type="scientific">Winogradskyella thalassocola</name>
    <dbReference type="NCBI Taxonomy" id="262004"/>
    <lineage>
        <taxon>Bacteria</taxon>
        <taxon>Pseudomonadati</taxon>
        <taxon>Bacteroidota</taxon>
        <taxon>Flavobacteriia</taxon>
        <taxon>Flavobacteriales</taxon>
        <taxon>Flavobacteriaceae</taxon>
        <taxon>Winogradskyella</taxon>
    </lineage>
</organism>
<dbReference type="EMBL" id="FNCZ01000002">
    <property type="protein sequence ID" value="SDH24002.1"/>
    <property type="molecule type" value="Genomic_DNA"/>
</dbReference>
<dbReference type="OrthoDB" id="5292899at2"/>
<feature type="domain" description="Lipid/polyisoprenoid-binding YceI-like" evidence="2">
    <location>
        <begin position="41"/>
        <end position="202"/>
    </location>
</feature>
<dbReference type="InterPro" id="IPR007372">
    <property type="entry name" value="Lipid/polyisoprenoid-bd_YceI"/>
</dbReference>
<dbReference type="RefSeq" id="WP_092466908.1">
    <property type="nucleotide sequence ID" value="NZ_FNCZ01000002.1"/>
</dbReference>
<dbReference type="STRING" id="262004.SAMN04489796_1026"/>
<gene>
    <name evidence="3" type="ORF">SAMN04489796_1026</name>
</gene>